<comment type="caution">
    <text evidence="1">The sequence shown here is derived from an EMBL/GenBank/DDBJ whole genome shotgun (WGS) entry which is preliminary data.</text>
</comment>
<evidence type="ECO:0000313" key="2">
    <source>
        <dbReference type="Proteomes" id="UP000249819"/>
    </source>
</evidence>
<reference evidence="1 2" key="1">
    <citation type="submission" date="2018-06" db="EMBL/GenBank/DDBJ databases">
        <title>Genomic Encyclopedia of Archaeal and Bacterial Type Strains, Phase II (KMG-II): from individual species to whole genera.</title>
        <authorList>
            <person name="Goeker M."/>
        </authorList>
    </citation>
    <scope>NUCLEOTIDE SEQUENCE [LARGE SCALE GENOMIC DNA]</scope>
    <source>
        <strain evidence="1 2">DSM 29821</strain>
    </source>
</reference>
<name>A0A327VRK0_9BACT</name>
<protein>
    <submittedName>
        <fullName evidence="1">Uncharacterized protein</fullName>
    </submittedName>
</protein>
<keyword evidence="2" id="KW-1185">Reference proteome</keyword>
<dbReference type="OrthoDB" id="1349101at2"/>
<gene>
    <name evidence="1" type="ORF">CLV59_10897</name>
</gene>
<dbReference type="Proteomes" id="UP000249819">
    <property type="component" value="Unassembled WGS sequence"/>
</dbReference>
<sequence length="246" mass="28141">MEKIMREFRFLKMYALLLTALLTGFLFMAFRTDFGNQRFTEIDVERINIIEKDGTLKMVISNGERQHPGLVEGKMLPTRKRNPGILFFNSAGEECGGLGGDASKDGGADMALSFDQFRNDQIMQLQYQETANANPRARSYGLKLWDRNDAFPLSRTMALVDSIQKIADADEQLKAFNHLRNSNKWGAERMFVGKTQQSEVGLFIRDEKGKPRIKIYLDKENRPHIITLDEQGQIQQDLTKQAFPAR</sequence>
<dbReference type="AlphaFoldDB" id="A0A327VRK0"/>
<accession>A0A327VRK0</accession>
<evidence type="ECO:0000313" key="1">
    <source>
        <dbReference type="EMBL" id="RAJ76578.1"/>
    </source>
</evidence>
<proteinExistence type="predicted"/>
<organism evidence="1 2">
    <name type="scientific">Chitinophaga dinghuensis</name>
    <dbReference type="NCBI Taxonomy" id="1539050"/>
    <lineage>
        <taxon>Bacteria</taxon>
        <taxon>Pseudomonadati</taxon>
        <taxon>Bacteroidota</taxon>
        <taxon>Chitinophagia</taxon>
        <taxon>Chitinophagales</taxon>
        <taxon>Chitinophagaceae</taxon>
        <taxon>Chitinophaga</taxon>
    </lineage>
</organism>
<dbReference type="RefSeq" id="WP_111594304.1">
    <property type="nucleotide sequence ID" value="NZ_QLMA01000008.1"/>
</dbReference>
<dbReference type="EMBL" id="QLMA01000008">
    <property type="protein sequence ID" value="RAJ76578.1"/>
    <property type="molecule type" value="Genomic_DNA"/>
</dbReference>